<feature type="chain" id="PRO_5035242056" evidence="1">
    <location>
        <begin position="18"/>
        <end position="332"/>
    </location>
</feature>
<organism evidence="2 3">
    <name type="scientific">Persicitalea jodogahamensis</name>
    <dbReference type="NCBI Taxonomy" id="402147"/>
    <lineage>
        <taxon>Bacteria</taxon>
        <taxon>Pseudomonadati</taxon>
        <taxon>Bacteroidota</taxon>
        <taxon>Cytophagia</taxon>
        <taxon>Cytophagales</taxon>
        <taxon>Spirosomataceae</taxon>
        <taxon>Persicitalea</taxon>
    </lineage>
</organism>
<dbReference type="PROSITE" id="PS51257">
    <property type="entry name" value="PROKAR_LIPOPROTEIN"/>
    <property type="match status" value="1"/>
</dbReference>
<protein>
    <submittedName>
        <fullName evidence="2">Gliding motility lipoprotein GldB</fullName>
    </submittedName>
</protein>
<reference evidence="2 3" key="1">
    <citation type="journal article" date="2014" name="Int. J. Syst. Evol. Microbiol.">
        <title>Complete genome sequence of Corynebacterium casei LMG S-19264T (=DSM 44701T), isolated from a smear-ripened cheese.</title>
        <authorList>
            <consortium name="US DOE Joint Genome Institute (JGI-PGF)"/>
            <person name="Walter F."/>
            <person name="Albersmeier A."/>
            <person name="Kalinowski J."/>
            <person name="Ruckert C."/>
        </authorList>
    </citation>
    <scope>NUCLEOTIDE SEQUENCE [LARGE SCALE GENOMIC DNA]</scope>
    <source>
        <strain evidence="2 3">KCTC 12866</strain>
    </source>
</reference>
<dbReference type="Proteomes" id="UP000598271">
    <property type="component" value="Unassembled WGS sequence"/>
</dbReference>
<name>A0A8J3D8K2_9BACT</name>
<dbReference type="EMBL" id="BMXF01000002">
    <property type="protein sequence ID" value="GHB68751.1"/>
    <property type="molecule type" value="Genomic_DNA"/>
</dbReference>
<dbReference type="AlphaFoldDB" id="A0A8J3D8K2"/>
<dbReference type="InterPro" id="IPR019853">
    <property type="entry name" value="GldB-like"/>
</dbReference>
<evidence type="ECO:0000313" key="2">
    <source>
        <dbReference type="EMBL" id="GHB68751.1"/>
    </source>
</evidence>
<keyword evidence="3" id="KW-1185">Reference proteome</keyword>
<proteinExistence type="predicted"/>
<accession>A0A8J3D8K2</accession>
<comment type="caution">
    <text evidence="2">The sequence shown here is derived from an EMBL/GenBank/DDBJ whole genome shotgun (WGS) entry which is preliminary data.</text>
</comment>
<dbReference type="Pfam" id="PF25594">
    <property type="entry name" value="GldB_lipo"/>
    <property type="match status" value="1"/>
</dbReference>
<keyword evidence="1" id="KW-0732">Signal</keyword>
<evidence type="ECO:0000313" key="3">
    <source>
        <dbReference type="Proteomes" id="UP000598271"/>
    </source>
</evidence>
<gene>
    <name evidence="2" type="primary">gldB</name>
    <name evidence="2" type="ORF">GCM10007390_22760</name>
</gene>
<feature type="signal peptide" evidence="1">
    <location>
        <begin position="1"/>
        <end position="17"/>
    </location>
</feature>
<evidence type="ECO:0000256" key="1">
    <source>
        <dbReference type="SAM" id="SignalP"/>
    </source>
</evidence>
<sequence>MYLNRIFAFLCLAVLLAGCDSLTNREPDLSGIRADVEVESLEGALFACRSLEEVKSFLNRHSYLQKVYFEGYAQDTSLASRLYEQIRNNELQRFKNQVDSLFGKPQDTLEEPLEEAFRHLKYYYPDFQPPRVETIVTGFLGNDLYVSDSLIIIGLEYFGGPKATYRPQVYTYQLSRYQKEYLVPSILFFMSDRYVRTDPQDRTLLADMIGYGKAFEFVKHCVPQTPDSLILGFSERDLVRTYNSQTQIWAFVVENKLLYEKAEQIKQKYVGERPFTPEIGEDVPGGIGRWLGWRIVSMYLANNPEVTLQELMKNPDARQILQQSGYKGQIDE</sequence>
<keyword evidence="2" id="KW-0449">Lipoprotein</keyword>